<evidence type="ECO:0000313" key="3">
    <source>
        <dbReference type="EMBL" id="KAL0164963.1"/>
    </source>
</evidence>
<gene>
    <name evidence="3" type="ORF">M9458_040716</name>
</gene>
<dbReference type="InterPro" id="IPR029052">
    <property type="entry name" value="Metallo-depent_PP-like"/>
</dbReference>
<protein>
    <recommendedName>
        <fullName evidence="5">Sphingomyelin phosphodiesterase</fullName>
    </recommendedName>
</protein>
<evidence type="ECO:0008006" key="5">
    <source>
        <dbReference type="Google" id="ProtNLM"/>
    </source>
</evidence>
<accession>A0ABD0NSS9</accession>
<organism evidence="3 4">
    <name type="scientific">Cirrhinus mrigala</name>
    <name type="common">Mrigala</name>
    <dbReference type="NCBI Taxonomy" id="683832"/>
    <lineage>
        <taxon>Eukaryota</taxon>
        <taxon>Metazoa</taxon>
        <taxon>Chordata</taxon>
        <taxon>Craniata</taxon>
        <taxon>Vertebrata</taxon>
        <taxon>Euteleostomi</taxon>
        <taxon>Actinopterygii</taxon>
        <taxon>Neopterygii</taxon>
        <taxon>Teleostei</taxon>
        <taxon>Ostariophysi</taxon>
        <taxon>Cypriniformes</taxon>
        <taxon>Cyprinidae</taxon>
        <taxon>Labeoninae</taxon>
        <taxon>Labeonini</taxon>
        <taxon>Cirrhinus</taxon>
    </lineage>
</organism>
<reference evidence="3 4" key="1">
    <citation type="submission" date="2024-05" db="EMBL/GenBank/DDBJ databases">
        <title>Genome sequencing and assembly of Indian major carp, Cirrhinus mrigala (Hamilton, 1822).</title>
        <authorList>
            <person name="Mohindra V."/>
            <person name="Chowdhury L.M."/>
            <person name="Lal K."/>
            <person name="Jena J.K."/>
        </authorList>
    </citation>
    <scope>NUCLEOTIDE SEQUENCE [LARGE SCALE GENOMIC DNA]</scope>
    <source>
        <strain evidence="3">CM1030</strain>
        <tissue evidence="3">Blood</tissue>
    </source>
</reference>
<comment type="caution">
    <text evidence="3">The sequence shown here is derived from an EMBL/GenBank/DDBJ whole genome shotgun (WGS) entry which is preliminary data.</text>
</comment>
<dbReference type="PANTHER" id="PTHR10340:SF24">
    <property type="entry name" value="ACID SPHINGOMYELINASE-LIKE PHOSPHODIESTERASE 3A"/>
    <property type="match status" value="1"/>
</dbReference>
<evidence type="ECO:0000256" key="2">
    <source>
        <dbReference type="ARBA" id="ARBA00023180"/>
    </source>
</evidence>
<sequence>VYVIAHVPIGYLPYAINTTAVRESYNEQLVKIFRNYSDVVQGQFYGHTHRDSIM</sequence>
<evidence type="ECO:0000256" key="1">
    <source>
        <dbReference type="ARBA" id="ARBA00022801"/>
    </source>
</evidence>
<evidence type="ECO:0000313" key="4">
    <source>
        <dbReference type="Proteomes" id="UP001529510"/>
    </source>
</evidence>
<keyword evidence="4" id="KW-1185">Reference proteome</keyword>
<name>A0ABD0NSS9_CIRMR</name>
<dbReference type="EMBL" id="JAMKFB020000020">
    <property type="protein sequence ID" value="KAL0164963.1"/>
    <property type="molecule type" value="Genomic_DNA"/>
</dbReference>
<keyword evidence="2" id="KW-0325">Glycoprotein</keyword>
<dbReference type="Proteomes" id="UP001529510">
    <property type="component" value="Unassembled WGS sequence"/>
</dbReference>
<dbReference type="PANTHER" id="PTHR10340">
    <property type="entry name" value="SPHINGOMYELIN PHOSPHODIESTERASE"/>
    <property type="match status" value="1"/>
</dbReference>
<feature type="non-terminal residue" evidence="3">
    <location>
        <position position="54"/>
    </location>
</feature>
<dbReference type="SUPFAM" id="SSF56300">
    <property type="entry name" value="Metallo-dependent phosphatases"/>
    <property type="match status" value="1"/>
</dbReference>
<keyword evidence="1" id="KW-0378">Hydrolase</keyword>
<proteinExistence type="predicted"/>
<feature type="non-terminal residue" evidence="3">
    <location>
        <position position="1"/>
    </location>
</feature>
<dbReference type="GO" id="GO:0016787">
    <property type="term" value="F:hydrolase activity"/>
    <property type="evidence" value="ECO:0007669"/>
    <property type="project" value="UniProtKB-KW"/>
</dbReference>
<dbReference type="AlphaFoldDB" id="A0ABD0NSS9"/>